<sequence>MARTGRLATTRAGLVSGCWARHRNGLAGMEEKLVRIPQTTSRKSDTTCPRPAVAWQTDFLSHSYGYSSPGGVNWEGDAPCIFSVDSPNFGGLICSSTVISANLWKLGQLNPIASFRMTPVSLDDALRHLRRINRYISGVNDALHGTSIP</sequence>
<reference evidence="5 6" key="1">
    <citation type="submission" date="2018-08" db="EMBL/GenBank/DDBJ databases">
        <title>Draft genome of the lignicolous fungus Coniochaeta pulveracea.</title>
        <authorList>
            <person name="Borstlap C.J."/>
            <person name="De Witt R.N."/>
            <person name="Botha A."/>
            <person name="Volschenk H."/>
        </authorList>
    </citation>
    <scope>NUCLEOTIDE SEQUENCE [LARGE SCALE GENOMIC DNA]</scope>
    <source>
        <strain evidence="5 6">CAB683</strain>
    </source>
</reference>
<evidence type="ECO:0000313" key="6">
    <source>
        <dbReference type="Proteomes" id="UP000275385"/>
    </source>
</evidence>
<comment type="caution">
    <text evidence="5">The sequence shown here is derived from an EMBL/GenBank/DDBJ whole genome shotgun (WGS) entry which is preliminary data.</text>
</comment>
<evidence type="ECO:0000313" key="5">
    <source>
        <dbReference type="EMBL" id="RKU39828.1"/>
    </source>
</evidence>
<dbReference type="AlphaFoldDB" id="A0A420XWI8"/>
<accession>A0A420XWI8</accession>
<organism evidence="5 6">
    <name type="scientific">Coniochaeta pulveracea</name>
    <dbReference type="NCBI Taxonomy" id="177199"/>
    <lineage>
        <taxon>Eukaryota</taxon>
        <taxon>Fungi</taxon>
        <taxon>Dikarya</taxon>
        <taxon>Ascomycota</taxon>
        <taxon>Pezizomycotina</taxon>
        <taxon>Sordariomycetes</taxon>
        <taxon>Sordariomycetidae</taxon>
        <taxon>Coniochaetales</taxon>
        <taxon>Coniochaetaceae</taxon>
        <taxon>Coniochaeta</taxon>
    </lineage>
</organism>
<dbReference type="EMBL" id="QVQW01000143">
    <property type="protein sequence ID" value="RKU39828.1"/>
    <property type="molecule type" value="Genomic_DNA"/>
</dbReference>
<keyword evidence="6" id="KW-1185">Reference proteome</keyword>
<proteinExistence type="predicted"/>
<dbReference type="STRING" id="177199.A0A420XWI8"/>
<name>A0A420XWI8_9PEZI</name>
<keyword evidence="1" id="KW-0547">Nucleotide-binding</keyword>
<evidence type="ECO:0000256" key="3">
    <source>
        <dbReference type="ARBA" id="ARBA00022840"/>
    </source>
</evidence>
<feature type="domain" description="Carboxyltransferase" evidence="4">
    <location>
        <begin position="62"/>
        <end position="117"/>
    </location>
</feature>
<gene>
    <name evidence="5" type="ORF">DL546_001314</name>
</gene>
<dbReference type="Pfam" id="PF02626">
    <property type="entry name" value="CT_A_B"/>
    <property type="match status" value="1"/>
</dbReference>
<dbReference type="Gene3D" id="2.40.100.10">
    <property type="entry name" value="Cyclophilin-like"/>
    <property type="match status" value="1"/>
</dbReference>
<dbReference type="Proteomes" id="UP000275385">
    <property type="component" value="Unassembled WGS sequence"/>
</dbReference>
<protein>
    <recommendedName>
        <fullName evidence="4">Carboxyltransferase domain-containing protein</fullName>
    </recommendedName>
</protein>
<dbReference type="InterPro" id="IPR029000">
    <property type="entry name" value="Cyclophilin-like_dom_sf"/>
</dbReference>
<keyword evidence="2" id="KW-0378">Hydrolase</keyword>
<dbReference type="SUPFAM" id="SSF50891">
    <property type="entry name" value="Cyclophilin-like"/>
    <property type="match status" value="1"/>
</dbReference>
<keyword evidence="3" id="KW-0067">ATP-binding</keyword>
<evidence type="ECO:0000256" key="1">
    <source>
        <dbReference type="ARBA" id="ARBA00022741"/>
    </source>
</evidence>
<dbReference type="GO" id="GO:0016787">
    <property type="term" value="F:hydrolase activity"/>
    <property type="evidence" value="ECO:0007669"/>
    <property type="project" value="UniProtKB-KW"/>
</dbReference>
<dbReference type="GO" id="GO:0005524">
    <property type="term" value="F:ATP binding"/>
    <property type="evidence" value="ECO:0007669"/>
    <property type="project" value="UniProtKB-KW"/>
</dbReference>
<evidence type="ECO:0000256" key="2">
    <source>
        <dbReference type="ARBA" id="ARBA00022801"/>
    </source>
</evidence>
<dbReference type="InterPro" id="IPR003778">
    <property type="entry name" value="CT_A_B"/>
</dbReference>
<evidence type="ECO:0000259" key="4">
    <source>
        <dbReference type="Pfam" id="PF02626"/>
    </source>
</evidence>
<dbReference type="OrthoDB" id="196847at2759"/>